<accession>A0A2M8C937</accession>
<dbReference type="PANTHER" id="PTHR43542:SF1">
    <property type="entry name" value="METHYLTRANSFERASE"/>
    <property type="match status" value="1"/>
</dbReference>
<evidence type="ECO:0000313" key="7">
    <source>
        <dbReference type="Proteomes" id="UP000230646"/>
    </source>
</evidence>
<dbReference type="InterPro" id="IPR004398">
    <property type="entry name" value="RNA_MeTrfase_RsmD"/>
</dbReference>
<reference evidence="3" key="2">
    <citation type="submission" date="2017-09" db="EMBL/GenBank/DDBJ databases">
        <title>Depth-based differentiation of microbial function through sediment-hosted aquifers and enrichment of novel symbionts in the deep terrestrial subsurface.</title>
        <authorList>
            <person name="Probst A.J."/>
            <person name="Ladd B."/>
            <person name="Jarett J.K."/>
            <person name="Geller-Mcgrath D.E."/>
            <person name="Sieber C.M.K."/>
            <person name="Emerson J.B."/>
            <person name="Anantharaman K."/>
            <person name="Thomas B.C."/>
            <person name="Malmstrom R."/>
            <person name="Stieglmeier M."/>
            <person name="Klingl A."/>
            <person name="Woyke T."/>
            <person name="Ryan C.M."/>
            <person name="Banfield J.F."/>
        </authorList>
    </citation>
    <scope>NUCLEOTIDE SEQUENCE</scope>
    <source>
        <strain evidence="3">CG_4_8_14_3_um_filter_34_18</strain>
    </source>
</reference>
<dbReference type="Gene3D" id="3.40.50.150">
    <property type="entry name" value="Vaccinia Virus protein VP39"/>
    <property type="match status" value="1"/>
</dbReference>
<sequence length="185" mass="20945">MKIVAGKNRGNKLKSLKGLSIRPTSQKVREALFDILGISIEGTYFLDLFAGTGAIGIEALSRGAQKVIFIEKEIKCIKIIKENLKKTKNNQNSLVFKIDFLSGIKLLAKKNYLLDCIFLDPPYNMGLVNISLLEISKLPILKKNSVVIVQHYKKEKVEENINNLKLFDQRKYGESYLSFFSNTNT</sequence>
<name>A0A2M7K9D7_9BACT</name>
<dbReference type="Proteomes" id="UP000230646">
    <property type="component" value="Unassembled WGS sequence"/>
</dbReference>
<keyword evidence="2 4" id="KW-0808">Transferase</keyword>
<protein>
    <submittedName>
        <fullName evidence="3">16S rRNA (Guanine(966)-N(2))-methyltransferase RsmD</fullName>
    </submittedName>
</protein>
<evidence type="ECO:0000256" key="1">
    <source>
        <dbReference type="ARBA" id="ARBA00022603"/>
    </source>
</evidence>
<organism evidence="3 8">
    <name type="scientific">Candidatus Infernicultor aquiphilus</name>
    <dbReference type="NCBI Taxonomy" id="1805029"/>
    <lineage>
        <taxon>Bacteria</taxon>
        <taxon>Pseudomonadati</taxon>
        <taxon>Atribacterota</taxon>
        <taxon>Candidatus Phoenicimicrobiia</taxon>
        <taxon>Candidatus Pheonicimicrobiales</taxon>
        <taxon>Candidatus Phoenicimicrobiaceae</taxon>
        <taxon>Candidatus Infernicultor</taxon>
    </lineage>
</organism>
<dbReference type="SUPFAM" id="SSF53335">
    <property type="entry name" value="S-adenosyl-L-methionine-dependent methyltransferases"/>
    <property type="match status" value="1"/>
</dbReference>
<accession>A0A2M7K9D7</accession>
<dbReference type="AlphaFoldDB" id="A0A2M7K9D7"/>
<evidence type="ECO:0000313" key="6">
    <source>
        <dbReference type="Proteomes" id="UP000228560"/>
    </source>
</evidence>
<dbReference type="NCBIfam" id="TIGR00095">
    <property type="entry name" value="16S rRNA (guanine(966)-N(2))-methyltransferase RsmD"/>
    <property type="match status" value="1"/>
</dbReference>
<dbReference type="GO" id="GO:0031167">
    <property type="term" value="P:rRNA methylation"/>
    <property type="evidence" value="ECO:0007669"/>
    <property type="project" value="InterPro"/>
</dbReference>
<evidence type="ECO:0000313" key="5">
    <source>
        <dbReference type="EMBL" id="PJB55553.1"/>
    </source>
</evidence>
<dbReference type="EMBL" id="PFIP01000051">
    <property type="protein sequence ID" value="PIX34744.1"/>
    <property type="molecule type" value="Genomic_DNA"/>
</dbReference>
<evidence type="ECO:0000313" key="4">
    <source>
        <dbReference type="EMBL" id="PIY33150.1"/>
    </source>
</evidence>
<evidence type="ECO:0000313" key="8">
    <source>
        <dbReference type="Proteomes" id="UP000231493"/>
    </source>
</evidence>
<keyword evidence="1 4" id="KW-0489">Methyltransferase</keyword>
<dbReference type="RefSeq" id="WP_406607138.1">
    <property type="nucleotide sequence ID" value="NZ_PFKO01000115.1"/>
</dbReference>
<dbReference type="EMBL" id="PFTV01000200">
    <property type="protein sequence ID" value="PJB55553.1"/>
    <property type="molecule type" value="Genomic_DNA"/>
</dbReference>
<dbReference type="Proteomes" id="UP000228560">
    <property type="component" value="Unassembled WGS sequence"/>
</dbReference>
<dbReference type="PIRSF" id="PIRSF004553">
    <property type="entry name" value="CHP00095"/>
    <property type="match status" value="1"/>
</dbReference>
<proteinExistence type="predicted"/>
<accession>A0A2M7PRA6</accession>
<reference evidence="6 7" key="1">
    <citation type="submission" date="2017-09" db="EMBL/GenBank/DDBJ databases">
        <title>Depth-based differentiation of microbial function through sediment-hosted aquifers and enrichment of novel symbionts in the deep terrestrial subsurface.</title>
        <authorList>
            <person name="Probst A.J."/>
            <person name="Ladd B."/>
            <person name="Jarett J.K."/>
            <person name="Geller-Mcgrath D.E."/>
            <person name="Sieber C.M."/>
            <person name="Emerson J.B."/>
            <person name="Anantharaman K."/>
            <person name="Thomas B.C."/>
            <person name="Malmstrom R."/>
            <person name="Stieglmeier M."/>
            <person name="Klingl A."/>
            <person name="Woyke T."/>
            <person name="Ryan C.M."/>
            <person name="Banfield J.F."/>
        </authorList>
    </citation>
    <scope>NUCLEOTIDE SEQUENCE [LARGE SCALE GENOMIC DNA]</scope>
    <source>
        <strain evidence="4">CG_4_10_14_3_um_filter_34_13</strain>
        <strain evidence="5">CG_4_9_14_3_um_filter_33_16</strain>
    </source>
</reference>
<dbReference type="InterPro" id="IPR029063">
    <property type="entry name" value="SAM-dependent_MTases_sf"/>
</dbReference>
<dbReference type="EMBL" id="PFKO01000115">
    <property type="protein sequence ID" value="PIY33150.1"/>
    <property type="molecule type" value="Genomic_DNA"/>
</dbReference>
<evidence type="ECO:0000313" key="3">
    <source>
        <dbReference type="EMBL" id="PIX34744.1"/>
    </source>
</evidence>
<dbReference type="GO" id="GO:0008168">
    <property type="term" value="F:methyltransferase activity"/>
    <property type="evidence" value="ECO:0007669"/>
    <property type="project" value="UniProtKB-KW"/>
</dbReference>
<dbReference type="PANTHER" id="PTHR43542">
    <property type="entry name" value="METHYLTRANSFERASE"/>
    <property type="match status" value="1"/>
</dbReference>
<gene>
    <name evidence="3" type="primary">rsmD</name>
    <name evidence="5" type="ORF">CO097_07780</name>
    <name evidence="4" type="ORF">COZ07_03120</name>
    <name evidence="3" type="ORF">COZ58_02875</name>
</gene>
<comment type="caution">
    <text evidence="3">The sequence shown here is derived from an EMBL/GenBank/DDBJ whole genome shotgun (WGS) entry which is preliminary data.</text>
</comment>
<dbReference type="Proteomes" id="UP000231493">
    <property type="component" value="Unassembled WGS sequence"/>
</dbReference>
<evidence type="ECO:0000256" key="2">
    <source>
        <dbReference type="ARBA" id="ARBA00022679"/>
    </source>
</evidence>
<dbReference type="Pfam" id="PF03602">
    <property type="entry name" value="Cons_hypoth95"/>
    <property type="match status" value="1"/>
</dbReference>